<reference evidence="11" key="1">
    <citation type="submission" date="2016-12" db="EMBL/GenBank/DDBJ databases">
        <authorList>
            <person name="Rodrigo-Torres L."/>
            <person name="Arahal R.D."/>
            <person name="Lucena T."/>
        </authorList>
    </citation>
    <scope>NUCLEOTIDE SEQUENCE [LARGE SCALE GENOMIC DNA]</scope>
</reference>
<dbReference type="GO" id="GO:0001514">
    <property type="term" value="P:selenocysteine incorporation"/>
    <property type="evidence" value="ECO:0007669"/>
    <property type="project" value="InterPro"/>
</dbReference>
<dbReference type="InterPro" id="IPR009000">
    <property type="entry name" value="Transl_B-barrel_sf"/>
</dbReference>
<dbReference type="SUPFAM" id="SSF52540">
    <property type="entry name" value="P-loop containing nucleoside triphosphate hydrolases"/>
    <property type="match status" value="1"/>
</dbReference>
<accession>A0A1M7YNT7</accession>
<evidence type="ECO:0000256" key="8">
    <source>
        <dbReference type="ARBA" id="ARBA00031615"/>
    </source>
</evidence>
<dbReference type="InterPro" id="IPR027417">
    <property type="entry name" value="P-loop_NTPase"/>
</dbReference>
<dbReference type="NCBIfam" id="TIGR00475">
    <property type="entry name" value="selB"/>
    <property type="match status" value="1"/>
</dbReference>
<keyword evidence="3" id="KW-0963">Cytoplasm</keyword>
<name>A0A1M7YNT7_9VIBR</name>
<evidence type="ECO:0000256" key="1">
    <source>
        <dbReference type="ARBA" id="ARBA00004496"/>
    </source>
</evidence>
<dbReference type="Pfam" id="PF00009">
    <property type="entry name" value="GTP_EFTU"/>
    <property type="match status" value="1"/>
</dbReference>
<keyword evidence="10" id="KW-0251">Elongation factor</keyword>
<evidence type="ECO:0000256" key="6">
    <source>
        <dbReference type="ARBA" id="ARBA00023134"/>
    </source>
</evidence>
<evidence type="ECO:0000259" key="9">
    <source>
        <dbReference type="PROSITE" id="PS51722"/>
    </source>
</evidence>
<dbReference type="Gene3D" id="2.40.30.10">
    <property type="entry name" value="Translation factors"/>
    <property type="match status" value="1"/>
</dbReference>
<dbReference type="GO" id="GO:0003723">
    <property type="term" value="F:RNA binding"/>
    <property type="evidence" value="ECO:0007669"/>
    <property type="project" value="InterPro"/>
</dbReference>
<comment type="subcellular location">
    <subcellularLocation>
        <location evidence="1">Cytoplasm</location>
    </subcellularLocation>
</comment>
<protein>
    <recommendedName>
        <fullName evidence="2">Selenocysteine-specific elongation factor</fullName>
    </recommendedName>
    <alternativeName>
        <fullName evidence="8">SelB translation factor</fullName>
    </alternativeName>
</protein>
<sequence>MPTSLLTPPEPYHAIIGLAGHVDHGKTTLIEALTGIVTSRPHEQQLGMTQDLGFAHFSDEDGNTIGVVDVPGHERYLRNMVAGVWHINVLLLVVSAEEGCMPMTLMHTLVARAMGVRHIVVCLSKSDKVPDEQLAETEELVLETIMDASGIVPEIIPVSAVTGKNIQQLKTLLIQQAKASAECMQREKSPALMYVDRAFVVNGIGTIVTGTLAAGALKTGDKLRCEPAGMTGAIRSVQTYHQQTDEAVATSRVAVNIKGLTRKQVRRGSLLFAPDAPVSMQTQCIVRVRQFDLTTETVPSGRNKVVEVASGSWHGEARYIPLPDSDLARLVFSQPVPVYFGQRMAIIPDINRSLVIQGEVLWCDFIPRHRKRQIYDHLQCLPETLTPQSQLDILLELQGFYPVALHPSDSPVAVTEHQRQLGDFIVASSWLETMKQSVMNMLAPGQTYSTAELAYAVKTDEAVCAEILKLLKAAGQIHLKFAKWHAGEGSSEDDLPPEAQAILRQARSLGKEGLETNKTDLGKDKKWLRQLVHQKYLVAIDQQIYFDGGVYLDLVKSVVAERQPEDTISLQEIKGIVELSRKYLIPFVNKMEKDGWLRRHEEVRIILKSWKS</sequence>
<dbReference type="Gene3D" id="3.40.50.300">
    <property type="entry name" value="P-loop containing nucleotide triphosphate hydrolases"/>
    <property type="match status" value="1"/>
</dbReference>
<dbReference type="NCBIfam" id="TIGR00231">
    <property type="entry name" value="small_GTP"/>
    <property type="match status" value="1"/>
</dbReference>
<keyword evidence="4" id="KW-0547">Nucleotide-binding</keyword>
<dbReference type="STRING" id="1117707.VQ7734_00037"/>
<dbReference type="SUPFAM" id="SSF50447">
    <property type="entry name" value="Translation proteins"/>
    <property type="match status" value="1"/>
</dbReference>
<dbReference type="GO" id="GO:0005525">
    <property type="term" value="F:GTP binding"/>
    <property type="evidence" value="ECO:0007669"/>
    <property type="project" value="UniProtKB-KW"/>
</dbReference>
<dbReference type="GO" id="GO:0003924">
    <property type="term" value="F:GTPase activity"/>
    <property type="evidence" value="ECO:0007669"/>
    <property type="project" value="InterPro"/>
</dbReference>
<dbReference type="Pfam" id="PF09107">
    <property type="entry name" value="WHD_3rd_SelB"/>
    <property type="match status" value="1"/>
</dbReference>
<dbReference type="InterPro" id="IPR005225">
    <property type="entry name" value="Small_GTP-bd"/>
</dbReference>
<dbReference type="InterPro" id="IPR050055">
    <property type="entry name" value="EF-Tu_GTPase"/>
</dbReference>
<dbReference type="RefSeq" id="WP_073579249.1">
    <property type="nucleotide sequence ID" value="NZ_AP024897.1"/>
</dbReference>
<dbReference type="SUPFAM" id="SSF46785">
    <property type="entry name" value="Winged helix' DNA-binding domain"/>
    <property type="match status" value="1"/>
</dbReference>
<dbReference type="OrthoDB" id="9803139at2"/>
<evidence type="ECO:0000256" key="3">
    <source>
        <dbReference type="ARBA" id="ARBA00022490"/>
    </source>
</evidence>
<dbReference type="InterPro" id="IPR004535">
    <property type="entry name" value="Transl_elong_SelB"/>
</dbReference>
<dbReference type="InterPro" id="IPR015191">
    <property type="entry name" value="SelB_WHD4"/>
</dbReference>
<dbReference type="PANTHER" id="PTHR43721">
    <property type="entry name" value="ELONGATION FACTOR TU-RELATED"/>
    <property type="match status" value="1"/>
</dbReference>
<dbReference type="Proteomes" id="UP000184600">
    <property type="component" value="Unassembled WGS sequence"/>
</dbReference>
<keyword evidence="11" id="KW-1185">Reference proteome</keyword>
<comment type="function">
    <text evidence="7">Translation factor necessary for the incorporation of selenocysteine into proteins. It probably replaces EF-Tu for the insertion of selenocysteine directed by the UGA codon. SelB binds GTP and GDP.</text>
</comment>
<evidence type="ECO:0000256" key="2">
    <source>
        <dbReference type="ARBA" id="ARBA00015953"/>
    </source>
</evidence>
<organism evidence="10 11">
    <name type="scientific">Vibrio quintilis</name>
    <dbReference type="NCBI Taxonomy" id="1117707"/>
    <lineage>
        <taxon>Bacteria</taxon>
        <taxon>Pseudomonadati</taxon>
        <taxon>Pseudomonadota</taxon>
        <taxon>Gammaproteobacteria</taxon>
        <taxon>Vibrionales</taxon>
        <taxon>Vibrionaceae</taxon>
        <taxon>Vibrio</taxon>
    </lineage>
</organism>
<proteinExistence type="predicted"/>
<keyword evidence="5" id="KW-0648">Protein biosynthesis</keyword>
<keyword evidence="6" id="KW-0342">GTP-binding</keyword>
<evidence type="ECO:0000313" key="11">
    <source>
        <dbReference type="Proteomes" id="UP000184600"/>
    </source>
</evidence>
<dbReference type="PROSITE" id="PS51722">
    <property type="entry name" value="G_TR_2"/>
    <property type="match status" value="1"/>
</dbReference>
<evidence type="ECO:0000256" key="5">
    <source>
        <dbReference type="ARBA" id="ARBA00022917"/>
    </source>
</evidence>
<gene>
    <name evidence="10" type="primary">selB</name>
    <name evidence="10" type="ORF">VQ7734_00037</name>
</gene>
<dbReference type="GO" id="GO:0003746">
    <property type="term" value="F:translation elongation factor activity"/>
    <property type="evidence" value="ECO:0007669"/>
    <property type="project" value="UniProtKB-KW"/>
</dbReference>
<dbReference type="Gene3D" id="1.10.10.10">
    <property type="entry name" value="Winged helix-like DNA-binding domain superfamily/Winged helix DNA-binding domain"/>
    <property type="match status" value="1"/>
</dbReference>
<dbReference type="EMBL" id="FRFG01000002">
    <property type="protein sequence ID" value="SHO54323.1"/>
    <property type="molecule type" value="Genomic_DNA"/>
</dbReference>
<dbReference type="InterPro" id="IPR036388">
    <property type="entry name" value="WH-like_DNA-bd_sf"/>
</dbReference>
<feature type="domain" description="Tr-type G" evidence="9">
    <location>
        <begin position="11"/>
        <end position="182"/>
    </location>
</feature>
<evidence type="ECO:0000313" key="10">
    <source>
        <dbReference type="EMBL" id="SHO54323.1"/>
    </source>
</evidence>
<dbReference type="InterPro" id="IPR004161">
    <property type="entry name" value="EFTu-like_2"/>
</dbReference>
<dbReference type="InterPro" id="IPR000795">
    <property type="entry name" value="T_Tr_GTP-bd_dom"/>
</dbReference>
<dbReference type="GO" id="GO:0005737">
    <property type="term" value="C:cytoplasm"/>
    <property type="evidence" value="ECO:0007669"/>
    <property type="project" value="UniProtKB-SubCell"/>
</dbReference>
<evidence type="ECO:0000256" key="7">
    <source>
        <dbReference type="ARBA" id="ARBA00025526"/>
    </source>
</evidence>
<dbReference type="AlphaFoldDB" id="A0A1M7YNT7"/>
<dbReference type="PANTHER" id="PTHR43721:SF9">
    <property type="entry name" value="GTP-BINDING PROTEIN 1"/>
    <property type="match status" value="1"/>
</dbReference>
<dbReference type="Pfam" id="PF03144">
    <property type="entry name" value="GTP_EFTU_D2"/>
    <property type="match status" value="1"/>
</dbReference>
<evidence type="ECO:0000256" key="4">
    <source>
        <dbReference type="ARBA" id="ARBA00022741"/>
    </source>
</evidence>
<dbReference type="InterPro" id="IPR036390">
    <property type="entry name" value="WH_DNA-bd_sf"/>
</dbReference>